<feature type="transmembrane region" description="Helical" evidence="6">
    <location>
        <begin position="219"/>
        <end position="244"/>
    </location>
</feature>
<feature type="transmembrane region" description="Helical" evidence="6">
    <location>
        <begin position="313"/>
        <end position="333"/>
    </location>
</feature>
<dbReference type="Pfam" id="PF07690">
    <property type="entry name" value="MFS_1"/>
    <property type="match status" value="1"/>
</dbReference>
<evidence type="ECO:0000256" key="6">
    <source>
        <dbReference type="SAM" id="Phobius"/>
    </source>
</evidence>
<organism evidence="8 9">
    <name type="scientific">Pseudomonas prosekii</name>
    <dbReference type="NCBI Taxonomy" id="1148509"/>
    <lineage>
        <taxon>Bacteria</taxon>
        <taxon>Pseudomonadati</taxon>
        <taxon>Pseudomonadota</taxon>
        <taxon>Gammaproteobacteria</taxon>
        <taxon>Pseudomonadales</taxon>
        <taxon>Pseudomonadaceae</taxon>
        <taxon>Pseudomonas</taxon>
    </lineage>
</organism>
<feature type="transmembrane region" description="Helical" evidence="6">
    <location>
        <begin position="256"/>
        <end position="274"/>
    </location>
</feature>
<dbReference type="PANTHER" id="PTHR23502:SF132">
    <property type="entry name" value="POLYAMINE TRANSPORTER 2-RELATED"/>
    <property type="match status" value="1"/>
</dbReference>
<dbReference type="InterPro" id="IPR036259">
    <property type="entry name" value="MFS_trans_sf"/>
</dbReference>
<feature type="transmembrane region" description="Helical" evidence="6">
    <location>
        <begin position="375"/>
        <end position="397"/>
    </location>
</feature>
<accession>A0A1H2BN23</accession>
<evidence type="ECO:0000256" key="3">
    <source>
        <dbReference type="ARBA" id="ARBA00022692"/>
    </source>
</evidence>
<reference evidence="9" key="1">
    <citation type="submission" date="2016-10" db="EMBL/GenBank/DDBJ databases">
        <authorList>
            <person name="Varghese N."/>
            <person name="Submissions S."/>
        </authorList>
    </citation>
    <scope>NUCLEOTIDE SEQUENCE [LARGE SCALE GENOMIC DNA]</scope>
    <source>
        <strain evidence="9">LMG 26867</strain>
    </source>
</reference>
<dbReference type="InterPro" id="IPR020846">
    <property type="entry name" value="MFS_dom"/>
</dbReference>
<protein>
    <submittedName>
        <fullName evidence="8">MFS transporter, DHA1 family, multidrug/chloramphenicol efflux transport protein</fullName>
    </submittedName>
</protein>
<evidence type="ECO:0000256" key="1">
    <source>
        <dbReference type="ARBA" id="ARBA00004141"/>
    </source>
</evidence>
<feature type="transmembrane region" description="Helical" evidence="6">
    <location>
        <begin position="106"/>
        <end position="127"/>
    </location>
</feature>
<dbReference type="PROSITE" id="PS00216">
    <property type="entry name" value="SUGAR_TRANSPORT_1"/>
    <property type="match status" value="1"/>
</dbReference>
<feature type="transmembrane region" description="Helical" evidence="6">
    <location>
        <begin position="139"/>
        <end position="164"/>
    </location>
</feature>
<feature type="transmembrane region" description="Helical" evidence="6">
    <location>
        <begin position="50"/>
        <end position="69"/>
    </location>
</feature>
<gene>
    <name evidence="8" type="ORF">SAMN05216222_5334</name>
</gene>
<evidence type="ECO:0000313" key="9">
    <source>
        <dbReference type="Proteomes" id="UP000198481"/>
    </source>
</evidence>
<keyword evidence="2" id="KW-0813">Transport</keyword>
<feature type="transmembrane region" description="Helical" evidence="6">
    <location>
        <begin position="286"/>
        <end position="307"/>
    </location>
</feature>
<dbReference type="InterPro" id="IPR005829">
    <property type="entry name" value="Sugar_transporter_CS"/>
</dbReference>
<dbReference type="SUPFAM" id="SSF103473">
    <property type="entry name" value="MFS general substrate transporter"/>
    <property type="match status" value="1"/>
</dbReference>
<dbReference type="EMBL" id="LT629762">
    <property type="protein sequence ID" value="SDT59740.1"/>
    <property type="molecule type" value="Genomic_DNA"/>
</dbReference>
<keyword evidence="4 6" id="KW-1133">Transmembrane helix</keyword>
<sequence>MQTSKNIHSVQLFGICLFIAAFELLTYMASDLIMPAMLTVTDELQASAKHVPYAFTLYLIGGVLLQWLVGPLSDHYGRRPLLLLGSALFALACLATYRVQGIEAFNILRLIQGMGLGFVIAVSYPALQDLFCEADAVRIMAWLGNIALLSPLLGPLLGSLLLQFLSWRELFLVLGIAALAVWLGFYGFMPRIPASSKSITPFDLRGTLRRYGMLLRNRAFVLSSIALGLMSLPLIAWIGLSPLLLIEGEGLSTLHYGLWQIPVFSGVILGNLLLDRMIAGTGLTQLIRYALWPLCAGLIALLVISTYGASIEWLIGCLTLYGVGLGMSNAVLYRLALDSSKDSKGLVSAMIGMISITIMGIAGSVIAALGGGSSLESFACLAAIAGLACLVPLHFFLQRCRVAAAV</sequence>
<evidence type="ECO:0000256" key="2">
    <source>
        <dbReference type="ARBA" id="ARBA00022448"/>
    </source>
</evidence>
<feature type="transmembrane region" description="Helical" evidence="6">
    <location>
        <begin position="12"/>
        <end position="30"/>
    </location>
</feature>
<evidence type="ECO:0000313" key="8">
    <source>
        <dbReference type="EMBL" id="SDT59740.1"/>
    </source>
</evidence>
<dbReference type="InterPro" id="IPR011701">
    <property type="entry name" value="MFS"/>
</dbReference>
<dbReference type="PROSITE" id="PS50850">
    <property type="entry name" value="MFS"/>
    <property type="match status" value="1"/>
</dbReference>
<feature type="domain" description="Major facilitator superfamily (MFS) profile" evidence="7">
    <location>
        <begin position="15"/>
        <end position="400"/>
    </location>
</feature>
<evidence type="ECO:0000259" key="7">
    <source>
        <dbReference type="PROSITE" id="PS50850"/>
    </source>
</evidence>
<evidence type="ECO:0000256" key="4">
    <source>
        <dbReference type="ARBA" id="ARBA00022989"/>
    </source>
</evidence>
<dbReference type="GO" id="GO:0005886">
    <property type="term" value="C:plasma membrane"/>
    <property type="evidence" value="ECO:0007669"/>
    <property type="project" value="TreeGrafter"/>
</dbReference>
<proteinExistence type="predicted"/>
<dbReference type="STRING" id="1148509.SAMN05216222_5334"/>
<dbReference type="Gene3D" id="1.20.1720.10">
    <property type="entry name" value="Multidrug resistance protein D"/>
    <property type="match status" value="1"/>
</dbReference>
<dbReference type="GO" id="GO:1990961">
    <property type="term" value="P:xenobiotic detoxification by transmembrane export across the plasma membrane"/>
    <property type="evidence" value="ECO:0007669"/>
    <property type="project" value="TreeGrafter"/>
</dbReference>
<dbReference type="RefSeq" id="WP_092280851.1">
    <property type="nucleotide sequence ID" value="NZ_LT629762.1"/>
</dbReference>
<name>A0A1H2BN23_9PSED</name>
<keyword evidence="3 6" id="KW-0812">Transmembrane</keyword>
<dbReference type="AlphaFoldDB" id="A0A1H2BN23"/>
<dbReference type="GO" id="GO:0015385">
    <property type="term" value="F:sodium:proton antiporter activity"/>
    <property type="evidence" value="ECO:0007669"/>
    <property type="project" value="TreeGrafter"/>
</dbReference>
<dbReference type="Proteomes" id="UP000198481">
    <property type="component" value="Chromosome I"/>
</dbReference>
<comment type="subcellular location">
    <subcellularLocation>
        <location evidence="1">Membrane</location>
        <topology evidence="1">Multi-pass membrane protein</topology>
    </subcellularLocation>
</comment>
<feature type="transmembrane region" description="Helical" evidence="6">
    <location>
        <begin position="81"/>
        <end position="100"/>
    </location>
</feature>
<evidence type="ECO:0000256" key="5">
    <source>
        <dbReference type="ARBA" id="ARBA00023136"/>
    </source>
</evidence>
<dbReference type="PANTHER" id="PTHR23502">
    <property type="entry name" value="MAJOR FACILITATOR SUPERFAMILY"/>
    <property type="match status" value="1"/>
</dbReference>
<feature type="transmembrane region" description="Helical" evidence="6">
    <location>
        <begin position="170"/>
        <end position="189"/>
    </location>
</feature>
<keyword evidence="5 6" id="KW-0472">Membrane</keyword>
<feature type="transmembrane region" description="Helical" evidence="6">
    <location>
        <begin position="345"/>
        <end position="369"/>
    </location>
</feature>